<evidence type="ECO:0000313" key="2">
    <source>
        <dbReference type="Proteomes" id="UP000635606"/>
    </source>
</evidence>
<keyword evidence="2" id="KW-1185">Reference proteome</keyword>
<reference evidence="1" key="1">
    <citation type="submission" date="2021-01" db="EMBL/GenBank/DDBJ databases">
        <title>Whole genome shotgun sequence of Virgisporangium ochraceum NBRC 16418.</title>
        <authorList>
            <person name="Komaki H."/>
            <person name="Tamura T."/>
        </authorList>
    </citation>
    <scope>NUCLEOTIDE SEQUENCE</scope>
    <source>
        <strain evidence="1">NBRC 16418</strain>
    </source>
</reference>
<dbReference type="InterPro" id="IPR011990">
    <property type="entry name" value="TPR-like_helical_dom_sf"/>
</dbReference>
<sequence length="904" mass="96475">MLLDDLSEYDIRHLSGHLVRAGRSDDLHRLLWLSGDSPSHAWYEAKERIADVDGFSADLRQAWHDAESGDGELAVRLVRQVRCLLLTVSARGFATSLPARLVPLLVDAGLLPLDLALGHTRLMSDDDRVLAQCDLVTRLPARRQVEQLPELIELVQAQRLDPGYMSRHVADAADRLADPARAADLVRAIPRVVVRVAAMAKLAHRLPGPAGAALVRTAVQTARTLPQDRDEALAAVAGQLSDVRQALEIARDIGDVGWRALVFAATGLPGMAEAALAELGQGRFVATSTMDSARRAIVEHLPPAQALTVAREIRFWRERIDALATVAHRVPAGERGAIWAEAFAAAPQGYDDRADALRQLAAHMPPPERGTVLAEALTAARQISPDNQGYRGQLLASIVPLLPAEDRAAVSVEATACARSATTSRSRAWTLTVVAQHLPEDLRRPVLVEALAQARAFDDLPALARSVLTVVGALPESVAASALAWALPIVRATTSPDDRARLLATVATLVPTDRRAAAAGEAIDAIRGRSTPSVRADVVRTVIGALPRAEAVRLLDDEIRAVAAGDADDSVLTVAVFDSPDPDQALTAARAITDPNHRAPLLAHAASRHPQPRRGVVLREALAVARTITDPKDRCTALAAVAWDAPDADRVAAADEIRTVDHLTTFDRDWATLEAVRLSPDLHLAASIDDDAARAYALTTTARHLDPPDRTPALDALHTCVRALPEAVRPHHLADLAALLPDAGPTVDEAMRMAPGRSRAIALALVSAHLPQTARVKALAQATADAAGEEHPVFRHRAYVAIADQLEPGQRAQPLAEAVRAVPGMDPSSSRSYAMAELVTRFPDVPLDALHESCGALLRGLSGDERASIVADLASLTPVLERLGGTEALTGTISAIVHIGRWFP</sequence>
<proteinExistence type="predicted"/>
<dbReference type="AlphaFoldDB" id="A0A8J4EFK8"/>
<dbReference type="Proteomes" id="UP000635606">
    <property type="component" value="Unassembled WGS sequence"/>
</dbReference>
<gene>
    <name evidence="1" type="ORF">Voc01_076650</name>
</gene>
<accession>A0A8J4EFK8</accession>
<comment type="caution">
    <text evidence="1">The sequence shown here is derived from an EMBL/GenBank/DDBJ whole genome shotgun (WGS) entry which is preliminary data.</text>
</comment>
<protein>
    <submittedName>
        <fullName evidence="1">Uncharacterized protein</fullName>
    </submittedName>
</protein>
<evidence type="ECO:0000313" key="1">
    <source>
        <dbReference type="EMBL" id="GIJ72748.1"/>
    </source>
</evidence>
<dbReference type="Gene3D" id="1.25.40.10">
    <property type="entry name" value="Tetratricopeptide repeat domain"/>
    <property type="match status" value="1"/>
</dbReference>
<dbReference type="RefSeq" id="WP_203932597.1">
    <property type="nucleotide sequence ID" value="NZ_BOPH01000105.1"/>
</dbReference>
<name>A0A8J4EFK8_9ACTN</name>
<organism evidence="1 2">
    <name type="scientific">Virgisporangium ochraceum</name>
    <dbReference type="NCBI Taxonomy" id="65505"/>
    <lineage>
        <taxon>Bacteria</taxon>
        <taxon>Bacillati</taxon>
        <taxon>Actinomycetota</taxon>
        <taxon>Actinomycetes</taxon>
        <taxon>Micromonosporales</taxon>
        <taxon>Micromonosporaceae</taxon>
        <taxon>Virgisporangium</taxon>
    </lineage>
</organism>
<dbReference type="EMBL" id="BOPH01000105">
    <property type="protein sequence ID" value="GIJ72748.1"/>
    <property type="molecule type" value="Genomic_DNA"/>
</dbReference>